<dbReference type="STRING" id="236234.A0A1J9RXI4"/>
<dbReference type="AlphaFoldDB" id="A0A1J9RXI4"/>
<dbReference type="FunFam" id="3.30.830.10:FF:000003">
    <property type="entry name" value="Insulin-degrading enzyme"/>
    <property type="match status" value="1"/>
</dbReference>
<evidence type="ECO:0000313" key="12">
    <source>
        <dbReference type="EMBL" id="OJD33055.1"/>
    </source>
</evidence>
<dbReference type="FunFam" id="3.30.830.10:FF:000005">
    <property type="entry name" value="nardilysin isoform X1"/>
    <property type="match status" value="1"/>
</dbReference>
<keyword evidence="3" id="KW-0479">Metal-binding</keyword>
<evidence type="ECO:0000256" key="6">
    <source>
        <dbReference type="ARBA" id="ARBA00023049"/>
    </source>
</evidence>
<dbReference type="Gene3D" id="3.30.830.10">
    <property type="entry name" value="Metalloenzyme, LuxS/M16 peptidase-like"/>
    <property type="match status" value="4"/>
</dbReference>
<evidence type="ECO:0000256" key="1">
    <source>
        <dbReference type="ARBA" id="ARBA00007261"/>
    </source>
</evidence>
<feature type="domain" description="Peptidase M16 middle/third" evidence="10">
    <location>
        <begin position="502"/>
        <end position="791"/>
    </location>
</feature>
<evidence type="ECO:0000256" key="7">
    <source>
        <dbReference type="SAM" id="MobiDB-lite"/>
    </source>
</evidence>
<dbReference type="GO" id="GO:0051603">
    <property type="term" value="P:proteolysis involved in protein catabolic process"/>
    <property type="evidence" value="ECO:0007669"/>
    <property type="project" value="TreeGrafter"/>
</dbReference>
<evidence type="ECO:0000259" key="11">
    <source>
        <dbReference type="Pfam" id="PF22456"/>
    </source>
</evidence>
<comment type="similarity">
    <text evidence="1">Belongs to the peptidase M16 family.</text>
</comment>
<dbReference type="InterPro" id="IPR011765">
    <property type="entry name" value="Pept_M16_N"/>
</dbReference>
<dbReference type="Pfam" id="PF05193">
    <property type="entry name" value="Peptidase_M16_C"/>
    <property type="match status" value="1"/>
</dbReference>
<feature type="domain" description="Peptidase M16 N-terminal" evidence="8">
    <location>
        <begin position="129"/>
        <end position="291"/>
    </location>
</feature>
<dbReference type="GeneID" id="31014967"/>
<dbReference type="InterPro" id="IPR007863">
    <property type="entry name" value="Peptidase_M16_C"/>
</dbReference>
<dbReference type="InterPro" id="IPR050626">
    <property type="entry name" value="Peptidase_M16"/>
</dbReference>
<evidence type="ECO:0000256" key="4">
    <source>
        <dbReference type="ARBA" id="ARBA00022801"/>
    </source>
</evidence>
<evidence type="ECO:0000256" key="5">
    <source>
        <dbReference type="ARBA" id="ARBA00022833"/>
    </source>
</evidence>
<dbReference type="Pfam" id="PF16187">
    <property type="entry name" value="Peptidase_M16_M"/>
    <property type="match status" value="1"/>
</dbReference>
<dbReference type="InterPro" id="IPR054734">
    <property type="entry name" value="PqqF-like_C_4"/>
</dbReference>
<protein>
    <submittedName>
        <fullName evidence="12">A-pheromone processing metallopeptidase ste23</fullName>
    </submittedName>
</protein>
<dbReference type="InterPro" id="IPR032632">
    <property type="entry name" value="Peptidase_M16_M"/>
</dbReference>
<comment type="caution">
    <text evidence="12">The sequence shown here is derived from an EMBL/GenBank/DDBJ whole genome shotgun (WGS) entry which is preliminary data.</text>
</comment>
<dbReference type="SUPFAM" id="SSF63411">
    <property type="entry name" value="LuxS/MPP-like metallohydrolase"/>
    <property type="match status" value="4"/>
</dbReference>
<evidence type="ECO:0000259" key="10">
    <source>
        <dbReference type="Pfam" id="PF16187"/>
    </source>
</evidence>
<dbReference type="PANTHER" id="PTHR43690:SF18">
    <property type="entry name" value="INSULIN-DEGRADING ENZYME-RELATED"/>
    <property type="match status" value="1"/>
</dbReference>
<dbReference type="PANTHER" id="PTHR43690">
    <property type="entry name" value="NARDILYSIN"/>
    <property type="match status" value="1"/>
</dbReference>
<evidence type="ECO:0000256" key="2">
    <source>
        <dbReference type="ARBA" id="ARBA00022670"/>
    </source>
</evidence>
<keyword evidence="2" id="KW-0645">Protease</keyword>
<keyword evidence="5" id="KW-0862">Zinc</keyword>
<dbReference type="InterPro" id="IPR011249">
    <property type="entry name" value="Metalloenz_LuxS/M16"/>
</dbReference>
<evidence type="ECO:0000259" key="9">
    <source>
        <dbReference type="Pfam" id="PF05193"/>
    </source>
</evidence>
<organism evidence="12 13">
    <name type="scientific">Diplodia corticola</name>
    <dbReference type="NCBI Taxonomy" id="236234"/>
    <lineage>
        <taxon>Eukaryota</taxon>
        <taxon>Fungi</taxon>
        <taxon>Dikarya</taxon>
        <taxon>Ascomycota</taxon>
        <taxon>Pezizomycotina</taxon>
        <taxon>Dothideomycetes</taxon>
        <taxon>Dothideomycetes incertae sedis</taxon>
        <taxon>Botryosphaeriales</taxon>
        <taxon>Botryosphaeriaceae</taxon>
        <taxon>Diplodia</taxon>
    </lineage>
</organism>
<keyword evidence="13" id="KW-1185">Reference proteome</keyword>
<evidence type="ECO:0000259" key="8">
    <source>
        <dbReference type="Pfam" id="PF00675"/>
    </source>
</evidence>
<dbReference type="RefSeq" id="XP_020129315.1">
    <property type="nucleotide sequence ID" value="XM_020274706.1"/>
</dbReference>
<dbReference type="Pfam" id="PF22456">
    <property type="entry name" value="PqqF-like_C_4"/>
    <property type="match status" value="1"/>
</dbReference>
<dbReference type="Proteomes" id="UP000183809">
    <property type="component" value="Unassembled WGS sequence"/>
</dbReference>
<evidence type="ECO:0000313" key="13">
    <source>
        <dbReference type="Proteomes" id="UP000183809"/>
    </source>
</evidence>
<dbReference type="GO" id="GO:0004222">
    <property type="term" value="F:metalloendopeptidase activity"/>
    <property type="evidence" value="ECO:0007669"/>
    <property type="project" value="TreeGrafter"/>
</dbReference>
<name>A0A1J9RXI4_9PEZI</name>
<dbReference type="GO" id="GO:0005829">
    <property type="term" value="C:cytosol"/>
    <property type="evidence" value="ECO:0007669"/>
    <property type="project" value="TreeGrafter"/>
</dbReference>
<evidence type="ECO:0000256" key="3">
    <source>
        <dbReference type="ARBA" id="ARBA00022723"/>
    </source>
</evidence>
<dbReference type="GO" id="GO:0046872">
    <property type="term" value="F:metal ion binding"/>
    <property type="evidence" value="ECO:0007669"/>
    <property type="project" value="UniProtKB-KW"/>
</dbReference>
<dbReference type="FunFam" id="3.30.830.10:FF:000004">
    <property type="entry name" value="Putative insulin-degrading enzyme"/>
    <property type="match status" value="1"/>
</dbReference>
<feature type="domain" description="Coenzyme PQQ synthesis protein F-like C-terminal lobe" evidence="11">
    <location>
        <begin position="897"/>
        <end position="995"/>
    </location>
</feature>
<feature type="region of interest" description="Disordered" evidence="7">
    <location>
        <begin position="44"/>
        <end position="78"/>
    </location>
</feature>
<keyword evidence="6" id="KW-0482">Metalloprotease</keyword>
<feature type="domain" description="Peptidase M16 C-terminal" evidence="9">
    <location>
        <begin position="317"/>
        <end position="496"/>
    </location>
</feature>
<dbReference type="GO" id="GO:0043171">
    <property type="term" value="P:peptide catabolic process"/>
    <property type="evidence" value="ECO:0007669"/>
    <property type="project" value="TreeGrafter"/>
</dbReference>
<dbReference type="OrthoDB" id="952271at2759"/>
<gene>
    <name evidence="12" type="ORF">BKCO1_3400084</name>
</gene>
<keyword evidence="4" id="KW-0378">Hydrolase</keyword>
<accession>A0A1J9RXI4</accession>
<dbReference type="Pfam" id="PF00675">
    <property type="entry name" value="Peptidase_M16"/>
    <property type="match status" value="1"/>
</dbReference>
<proteinExistence type="inferred from homology"/>
<reference evidence="12 13" key="1">
    <citation type="submission" date="2016-10" db="EMBL/GenBank/DDBJ databases">
        <title>Proteomics and genomics reveal pathogen-plant mechanisms compatible with a hemibiotrophic lifestyle of Diplodia corticola.</title>
        <authorList>
            <person name="Fernandes I."/>
            <person name="De Jonge R."/>
            <person name="Van De Peer Y."/>
            <person name="Devreese B."/>
            <person name="Alves A."/>
            <person name="Esteves A.C."/>
        </authorList>
    </citation>
    <scope>NUCLEOTIDE SEQUENCE [LARGE SCALE GENOMIC DNA]</scope>
    <source>
        <strain evidence="12 13">CBS 112549</strain>
    </source>
</reference>
<dbReference type="GO" id="GO:0005739">
    <property type="term" value="C:mitochondrion"/>
    <property type="evidence" value="ECO:0007669"/>
    <property type="project" value="TreeGrafter"/>
</dbReference>
<dbReference type="EMBL" id="MNUE01000034">
    <property type="protein sequence ID" value="OJD33055.1"/>
    <property type="molecule type" value="Genomic_DNA"/>
</dbReference>
<sequence>MSFTLCRTQLRRLEHAYHLARGLSTVQHASIAPRRCSAIPRRCSSALQPSPAPLGPDVLPTSHRGDNPPFRPPTRKSPSLLARRTYTTAMAEPVNSRAALPERLAEKMERPALDDRTYRVIRLPNKLEVLLIHDPDTDKVSAAMDVNVGSFSDADDMPGMAHAVEHLLFMGTKKYPKENAYNQYLTAHSGHSNAFTASTSTNYYFEVAAQSKTPPTSENSSAASSRVDLSTRAGSPLYGALDRFAQFFVEPLFLEGTLDRELKAVDSENKKNLQSDTWRLHQLNKTLSNPKHPFCHFSTGSYKTLHDEPLARGVKIRDEFINFYERNYSANRMKLVVLGREGLDDLESWVSELFSEVKNKDLPRNRWDGVQPFTENELLTQVFAKPVIDMRNIDLYFPYRDEEELYESQPGRYLSHMIGHEGPGSILAYIKAKGWASGLGAGPVPLCPGSAFFSISVRLTEDGLKNYREVVKTIFQYIAMLNEHEPKEWIFDEMKRMSEVDFRFRQKSPASSTASSLSGIMQKPYQRDHLLSGPALIRKFNPEAVKAGLACLRPDNFRLTIVSQEVPGEWDQREKWYGTEYKSEKIPQDFLAAINEAAKGTASTRPAELHLPHKNEFIPTRLEVERKDVDEPMLAPKLIRNDSKVRLWYKKDDRFWVPKANVHVTLRTPLVRSTPQAAVMAYLYKDLVEDSLVEYSYDAELAGIAYRVSQSSLGLDISVSGYNDKMHILLEKVLTTMRDLEVRDDRFNIVKERLLRGFRNAEYQQPYYQVGTYTRWLAAEKGYINEDYLAELPHVTAEDIRHFYPQVLKQTHIEVLAHGNLYKEDALKMTDMVESTLKARPLSPSQWPIRRNVIFPEGSNFIYERTLKDLANVNHCIEYACSVGNNQNRDLRAKLLLWAQITDEPAFNQLRTKEQLGYVVFSGTTQSDTWMGYRILIQSERSPDYLEGRIDNFLLYAGKMLQEMPEDEFESHKEAVKNRRNEKLKNLTQETNRLWTHVCSECFDFELVDQDIAHVSPLKKSDLISFFDHYISPHSATRAKVSVHLLAQASPAAIASAAQDTTSAEQQMSSLTTLVVQFLNSEGVSPDATGLANRLEGVNVSGGDAQGIVKAISGHLLEDLKVEPKKAEEVLKKGQEMMLSTVLPGLGVSVTAAASSGGEEEKKGKGTAPVKITDVRDFKASLQVSRGPRAVKELSEFEDLESKL</sequence>